<proteinExistence type="predicted"/>
<dbReference type="RefSeq" id="XP_008900292.1">
    <property type="nucleotide sequence ID" value="XM_008902044.1"/>
</dbReference>
<dbReference type="EMBL" id="KI669572">
    <property type="protein sequence ID" value="ETN14550.1"/>
    <property type="molecule type" value="Genomic_DNA"/>
</dbReference>
<name>W2QQL3_PHYN3</name>
<evidence type="ECO:0000313" key="2">
    <source>
        <dbReference type="Proteomes" id="UP000018817"/>
    </source>
</evidence>
<protein>
    <submittedName>
        <fullName evidence="1">Uncharacterized protein</fullName>
    </submittedName>
</protein>
<dbReference type="AlphaFoldDB" id="W2QQL3"/>
<gene>
    <name evidence="1" type="ORF">PPTG_22150</name>
</gene>
<reference evidence="2" key="1">
    <citation type="submission" date="2011-12" db="EMBL/GenBank/DDBJ databases">
        <authorList>
            <consortium name="The Broad Institute Genome Sequencing Platform"/>
            <person name="Russ C."/>
            <person name="Tyler B."/>
            <person name="Panabieres F."/>
            <person name="Shan W."/>
            <person name="Tripathy S."/>
            <person name="Grunwald N."/>
            <person name="Machado M."/>
            <person name="Young S.K."/>
            <person name="Zeng Q."/>
            <person name="Gargeya S."/>
            <person name="Fitzgerald M."/>
            <person name="Haas B."/>
            <person name="Abouelleil A."/>
            <person name="Alvarado L."/>
            <person name="Arachchi H.M."/>
            <person name="Berlin A."/>
            <person name="Chapman S.B."/>
            <person name="Gearin G."/>
            <person name="Goldberg J."/>
            <person name="Griggs A."/>
            <person name="Gujja S."/>
            <person name="Hansen M."/>
            <person name="Heiman D."/>
            <person name="Howarth C."/>
            <person name="Larimer J."/>
            <person name="Lui A."/>
            <person name="MacDonald P.J.P."/>
            <person name="McCowen C."/>
            <person name="Montmayeur A."/>
            <person name="Murphy C."/>
            <person name="Neiman D."/>
            <person name="Pearson M."/>
            <person name="Priest M."/>
            <person name="Roberts A."/>
            <person name="Saif S."/>
            <person name="Shea T."/>
            <person name="Sisk P."/>
            <person name="Stolte C."/>
            <person name="Sykes S."/>
            <person name="Wortman J."/>
            <person name="Nusbaum C."/>
            <person name="Birren B."/>
        </authorList>
    </citation>
    <scope>NUCLEOTIDE SEQUENCE [LARGE SCALE GENOMIC DNA]</scope>
    <source>
        <strain evidence="2">INRA-310</strain>
    </source>
</reference>
<organism evidence="1 2">
    <name type="scientific">Phytophthora nicotianae (strain INRA-310)</name>
    <name type="common">Phytophthora parasitica</name>
    <dbReference type="NCBI Taxonomy" id="761204"/>
    <lineage>
        <taxon>Eukaryota</taxon>
        <taxon>Sar</taxon>
        <taxon>Stramenopiles</taxon>
        <taxon>Oomycota</taxon>
        <taxon>Peronosporomycetes</taxon>
        <taxon>Peronosporales</taxon>
        <taxon>Peronosporaceae</taxon>
        <taxon>Phytophthora</taxon>
    </lineage>
</organism>
<evidence type="ECO:0000313" key="1">
    <source>
        <dbReference type="EMBL" id="ETN14550.1"/>
    </source>
</evidence>
<sequence length="106" mass="11530">MVLISNVHVGSGVLVGYAEGILYSTGLRVHPIRLSKGITFSTIDDKYITSTKATLLAFPYLLTNKSGIYKEIINIVYDSMLTTKGYLGLSATLRGVVRSDTTTIKL</sequence>
<dbReference type="GeneID" id="20190749"/>
<dbReference type="VEuPathDB" id="FungiDB:PPTG_22150"/>
<dbReference type="Proteomes" id="UP000018817">
    <property type="component" value="Unassembled WGS sequence"/>
</dbReference>
<reference evidence="1 2" key="2">
    <citation type="submission" date="2013-11" db="EMBL/GenBank/DDBJ databases">
        <title>The Genome Sequence of Phytophthora parasitica INRA-310.</title>
        <authorList>
            <consortium name="The Broad Institute Genomics Platform"/>
            <person name="Russ C."/>
            <person name="Tyler B."/>
            <person name="Panabieres F."/>
            <person name="Shan W."/>
            <person name="Tripathy S."/>
            <person name="Grunwald N."/>
            <person name="Machado M."/>
            <person name="Johnson C.S."/>
            <person name="Arredondo F."/>
            <person name="Hong C."/>
            <person name="Coffey M."/>
            <person name="Young S.K."/>
            <person name="Zeng Q."/>
            <person name="Gargeya S."/>
            <person name="Fitzgerald M."/>
            <person name="Abouelleil A."/>
            <person name="Alvarado L."/>
            <person name="Chapman S.B."/>
            <person name="Gainer-Dewar J."/>
            <person name="Goldberg J."/>
            <person name="Griggs A."/>
            <person name="Gujja S."/>
            <person name="Hansen M."/>
            <person name="Howarth C."/>
            <person name="Imamovic A."/>
            <person name="Ireland A."/>
            <person name="Larimer J."/>
            <person name="McCowan C."/>
            <person name="Murphy C."/>
            <person name="Pearson M."/>
            <person name="Poon T.W."/>
            <person name="Priest M."/>
            <person name="Roberts A."/>
            <person name="Saif S."/>
            <person name="Shea T."/>
            <person name="Sykes S."/>
            <person name="Wortman J."/>
            <person name="Nusbaum C."/>
            <person name="Birren B."/>
        </authorList>
    </citation>
    <scope>NUCLEOTIDE SEQUENCE [LARGE SCALE GENOMIC DNA]</scope>
    <source>
        <strain evidence="1 2">INRA-310</strain>
    </source>
</reference>
<accession>W2QQL3</accession>